<dbReference type="PROSITE" id="PS50048">
    <property type="entry name" value="ZN2_CY6_FUNGAL_2"/>
    <property type="match status" value="1"/>
</dbReference>
<dbReference type="SUPFAM" id="SSF57701">
    <property type="entry name" value="Zn2/Cys6 DNA-binding domain"/>
    <property type="match status" value="1"/>
</dbReference>
<dbReference type="Pfam" id="PF04082">
    <property type="entry name" value="Fungal_trans"/>
    <property type="match status" value="1"/>
</dbReference>
<keyword evidence="10" id="KW-1185">Reference proteome</keyword>
<dbReference type="Proteomes" id="UP001149165">
    <property type="component" value="Unassembled WGS sequence"/>
</dbReference>
<dbReference type="EMBL" id="JAPQKH010000001">
    <property type="protein sequence ID" value="KAJ5115699.1"/>
    <property type="molecule type" value="Genomic_DNA"/>
</dbReference>
<dbReference type="OrthoDB" id="2406834at2759"/>
<evidence type="ECO:0000256" key="5">
    <source>
        <dbReference type="ARBA" id="ARBA00023163"/>
    </source>
</evidence>
<feature type="compositionally biased region" description="Polar residues" evidence="7">
    <location>
        <begin position="95"/>
        <end position="156"/>
    </location>
</feature>
<feature type="region of interest" description="Disordered" evidence="7">
    <location>
        <begin position="40"/>
        <end position="63"/>
    </location>
</feature>
<evidence type="ECO:0000256" key="3">
    <source>
        <dbReference type="ARBA" id="ARBA00023015"/>
    </source>
</evidence>
<gene>
    <name evidence="9" type="ORF">N7456_000047</name>
</gene>
<name>A0A9W9KRV6_9EURO</name>
<dbReference type="Gene3D" id="4.10.240.10">
    <property type="entry name" value="Zn(2)-C6 fungal-type DNA-binding domain"/>
    <property type="match status" value="1"/>
</dbReference>
<dbReference type="InterPro" id="IPR050613">
    <property type="entry name" value="Sec_Metabolite_Reg"/>
</dbReference>
<dbReference type="GO" id="GO:0000981">
    <property type="term" value="F:DNA-binding transcription factor activity, RNA polymerase II-specific"/>
    <property type="evidence" value="ECO:0007669"/>
    <property type="project" value="InterPro"/>
</dbReference>
<dbReference type="SMART" id="SM00066">
    <property type="entry name" value="GAL4"/>
    <property type="match status" value="1"/>
</dbReference>
<dbReference type="InterPro" id="IPR001138">
    <property type="entry name" value="Zn2Cys6_DnaBD"/>
</dbReference>
<dbReference type="GO" id="GO:0008270">
    <property type="term" value="F:zinc ion binding"/>
    <property type="evidence" value="ECO:0007669"/>
    <property type="project" value="InterPro"/>
</dbReference>
<dbReference type="PANTHER" id="PTHR31001:SF40">
    <property type="entry name" value="ZN(II)2CYS6 TRANSCRIPTION FACTOR (EUROFUNG)"/>
    <property type="match status" value="1"/>
</dbReference>
<keyword evidence="3" id="KW-0805">Transcription regulation</keyword>
<keyword evidence="2" id="KW-0479">Metal-binding</keyword>
<evidence type="ECO:0000256" key="7">
    <source>
        <dbReference type="SAM" id="MobiDB-lite"/>
    </source>
</evidence>
<evidence type="ECO:0000313" key="9">
    <source>
        <dbReference type="EMBL" id="KAJ5115699.1"/>
    </source>
</evidence>
<dbReference type="InterPro" id="IPR036864">
    <property type="entry name" value="Zn2-C6_fun-type_DNA-bd_sf"/>
</dbReference>
<dbReference type="InterPro" id="IPR007219">
    <property type="entry name" value="XnlR_reg_dom"/>
</dbReference>
<reference evidence="9" key="2">
    <citation type="journal article" date="2023" name="IMA Fungus">
        <title>Comparative genomic study of the Penicillium genus elucidates a diverse pangenome and 15 lateral gene transfer events.</title>
        <authorList>
            <person name="Petersen C."/>
            <person name="Sorensen T."/>
            <person name="Nielsen M.R."/>
            <person name="Sondergaard T.E."/>
            <person name="Sorensen J.L."/>
            <person name="Fitzpatrick D.A."/>
            <person name="Frisvad J.C."/>
            <person name="Nielsen K.L."/>
        </authorList>
    </citation>
    <scope>NUCLEOTIDE SEQUENCE</scope>
    <source>
        <strain evidence="9">IBT 30069</strain>
    </source>
</reference>
<keyword evidence="4" id="KW-0238">DNA-binding</keyword>
<proteinExistence type="predicted"/>
<evidence type="ECO:0000256" key="4">
    <source>
        <dbReference type="ARBA" id="ARBA00023125"/>
    </source>
</evidence>
<comment type="caution">
    <text evidence="9">The sequence shown here is derived from an EMBL/GenBank/DDBJ whole genome shotgun (WGS) entry which is preliminary data.</text>
</comment>
<dbReference type="GO" id="GO:0006351">
    <property type="term" value="P:DNA-templated transcription"/>
    <property type="evidence" value="ECO:0007669"/>
    <property type="project" value="InterPro"/>
</dbReference>
<dbReference type="CDD" id="cd12148">
    <property type="entry name" value="fungal_TF_MHR"/>
    <property type="match status" value="1"/>
</dbReference>
<dbReference type="CDD" id="cd00067">
    <property type="entry name" value="GAL4"/>
    <property type="match status" value="1"/>
</dbReference>
<dbReference type="GO" id="GO:0003677">
    <property type="term" value="F:DNA binding"/>
    <property type="evidence" value="ECO:0007669"/>
    <property type="project" value="UniProtKB-KW"/>
</dbReference>
<feature type="domain" description="Zn(2)-C6 fungal-type" evidence="8">
    <location>
        <begin position="65"/>
        <end position="96"/>
    </location>
</feature>
<keyword evidence="5" id="KW-0804">Transcription</keyword>
<reference evidence="9" key="1">
    <citation type="submission" date="2022-11" db="EMBL/GenBank/DDBJ databases">
        <authorList>
            <person name="Petersen C."/>
        </authorList>
    </citation>
    <scope>NUCLEOTIDE SEQUENCE</scope>
    <source>
        <strain evidence="9">IBT 30069</strain>
    </source>
</reference>
<evidence type="ECO:0000256" key="1">
    <source>
        <dbReference type="ARBA" id="ARBA00004123"/>
    </source>
</evidence>
<evidence type="ECO:0000256" key="6">
    <source>
        <dbReference type="ARBA" id="ARBA00023242"/>
    </source>
</evidence>
<protein>
    <recommendedName>
        <fullName evidence="8">Zn(2)-C6 fungal-type domain-containing protein</fullName>
    </recommendedName>
</protein>
<accession>A0A9W9KRV6</accession>
<dbReference type="AlphaFoldDB" id="A0A9W9KRV6"/>
<dbReference type="Pfam" id="PF00172">
    <property type="entry name" value="Zn_clus"/>
    <property type="match status" value="1"/>
</dbReference>
<sequence>MFCFNSDRPPVVSTRPPPHRTYHFKVVLSANAINVRVEMVGDNSTPNKPAGETPRSQRKKRKAISCEECRRSKLRCDRHQPCGACKRRGRDSACSFDSQSTLGSVSINSDRTPANSRISNAARSTVESPSTPSKQIATNNPPAQPDVPSSSTNQVPADTHWEAVLERPTPGYDTHETLSLLSIGPRMALQEIVGFLPPKPCCDYLVSTFFKNIAALFPILHGPTFLKQYTNFMQQPYDVDLAWLALLFSICSLVINTLDANDPRLVYIWPQSVPTSSQAPSTVSVSHRLLRTAMTCLLQDHFFIRHKFSTFEALLMVIYNLSHNESVDQGWALLGMALNIGIALRCNVDQNLNPIETQRRRRCWAGLLTLHTYQGILFRDVDMTYLLNIKASLPADVNDSNITDEGISQPPNLNEPTQMSVMMAKVRIFQLSTQICSHISGPSKLDQRLLREFDTAIAEEQAKWDSTWMVDGSPNILETNSFGYWCVLQTYANHLYLLLHRPFHHSKGPCFLPASRNKCIASSAALMSLHRQFYETPLLRNYIWLLNGVTSLKTLHAAVALNSCLQDIPSPADISHDVESSRLELEKLVLRMETLSGRSNICLKAHRILQNLQVQPGIGDHSTTNSDVQMEQIFEDWTDIREWTDAGLLNWNLDGAFHIFTD</sequence>
<feature type="region of interest" description="Disordered" evidence="7">
    <location>
        <begin position="80"/>
        <end position="156"/>
    </location>
</feature>
<evidence type="ECO:0000313" key="10">
    <source>
        <dbReference type="Proteomes" id="UP001149165"/>
    </source>
</evidence>
<evidence type="ECO:0000256" key="2">
    <source>
        <dbReference type="ARBA" id="ARBA00022723"/>
    </source>
</evidence>
<dbReference type="PANTHER" id="PTHR31001">
    <property type="entry name" value="UNCHARACTERIZED TRANSCRIPTIONAL REGULATORY PROTEIN"/>
    <property type="match status" value="1"/>
</dbReference>
<comment type="subcellular location">
    <subcellularLocation>
        <location evidence="1">Nucleus</location>
    </subcellularLocation>
</comment>
<dbReference type="PROSITE" id="PS00463">
    <property type="entry name" value="ZN2_CY6_FUNGAL_1"/>
    <property type="match status" value="1"/>
</dbReference>
<dbReference type="GO" id="GO:0005634">
    <property type="term" value="C:nucleus"/>
    <property type="evidence" value="ECO:0007669"/>
    <property type="project" value="UniProtKB-SubCell"/>
</dbReference>
<organism evidence="9 10">
    <name type="scientific">Penicillium angulare</name>
    <dbReference type="NCBI Taxonomy" id="116970"/>
    <lineage>
        <taxon>Eukaryota</taxon>
        <taxon>Fungi</taxon>
        <taxon>Dikarya</taxon>
        <taxon>Ascomycota</taxon>
        <taxon>Pezizomycotina</taxon>
        <taxon>Eurotiomycetes</taxon>
        <taxon>Eurotiomycetidae</taxon>
        <taxon>Eurotiales</taxon>
        <taxon>Aspergillaceae</taxon>
        <taxon>Penicillium</taxon>
    </lineage>
</organism>
<evidence type="ECO:0000259" key="8">
    <source>
        <dbReference type="PROSITE" id="PS50048"/>
    </source>
</evidence>
<keyword evidence="6" id="KW-0539">Nucleus</keyword>